<dbReference type="Pfam" id="PF16313">
    <property type="entry name" value="DUF4953"/>
    <property type="match status" value="1"/>
</dbReference>
<dbReference type="CDD" id="cd04276">
    <property type="entry name" value="ZnMc_MMP_like_2"/>
    <property type="match status" value="1"/>
</dbReference>
<evidence type="ECO:0000313" key="5">
    <source>
        <dbReference type="Proteomes" id="UP001515480"/>
    </source>
</evidence>
<dbReference type="PANTHER" id="PTHR38478:SF1">
    <property type="entry name" value="ZINC DEPENDENT METALLOPROTEASE DOMAIN LIPOPROTEIN"/>
    <property type="match status" value="1"/>
</dbReference>
<dbReference type="Gene3D" id="3.40.390.10">
    <property type="entry name" value="Collagenase (Catalytic Domain)"/>
    <property type="match status" value="1"/>
</dbReference>
<dbReference type="GO" id="GO:0008237">
    <property type="term" value="F:metallopeptidase activity"/>
    <property type="evidence" value="ECO:0007669"/>
    <property type="project" value="InterPro"/>
</dbReference>
<dbReference type="AlphaFoldDB" id="A0AB34IGQ6"/>
<keyword evidence="2" id="KW-0472">Membrane</keyword>
<reference evidence="4 5" key="1">
    <citation type="journal article" date="2024" name="Science">
        <title>Giant polyketide synthase enzymes in the biosynthesis of giant marine polyether toxins.</title>
        <authorList>
            <person name="Fallon T.R."/>
            <person name="Shende V.V."/>
            <person name="Wierzbicki I.H."/>
            <person name="Pendleton A.L."/>
            <person name="Watervoot N.F."/>
            <person name="Auber R.P."/>
            <person name="Gonzalez D.J."/>
            <person name="Wisecaver J.H."/>
            <person name="Moore B.S."/>
        </authorList>
    </citation>
    <scope>NUCLEOTIDE SEQUENCE [LARGE SCALE GENOMIC DNA]</scope>
    <source>
        <strain evidence="4 5">12B1</strain>
    </source>
</reference>
<dbReference type="InterPro" id="IPR034032">
    <property type="entry name" value="Zn_MMP-like_bac"/>
</dbReference>
<dbReference type="EMBL" id="JBGBPQ010000025">
    <property type="protein sequence ID" value="KAL1499290.1"/>
    <property type="molecule type" value="Genomic_DNA"/>
</dbReference>
<proteinExistence type="predicted"/>
<feature type="domain" description="EcxA zinc-binding" evidence="3">
    <location>
        <begin position="551"/>
        <end position="855"/>
    </location>
</feature>
<organism evidence="4 5">
    <name type="scientific">Prymnesium parvum</name>
    <name type="common">Toxic golden alga</name>
    <dbReference type="NCBI Taxonomy" id="97485"/>
    <lineage>
        <taxon>Eukaryota</taxon>
        <taxon>Haptista</taxon>
        <taxon>Haptophyta</taxon>
        <taxon>Prymnesiophyceae</taxon>
        <taxon>Prymnesiales</taxon>
        <taxon>Prymnesiaceae</taxon>
        <taxon>Prymnesium</taxon>
    </lineage>
</organism>
<dbReference type="InterPro" id="IPR024079">
    <property type="entry name" value="MetalloPept_cat_dom_sf"/>
</dbReference>
<accession>A0AB34IGQ6</accession>
<dbReference type="SUPFAM" id="SSF55486">
    <property type="entry name" value="Metalloproteases ('zincins'), catalytic domain"/>
    <property type="match status" value="1"/>
</dbReference>
<feature type="compositionally biased region" description="Low complexity" evidence="1">
    <location>
        <begin position="864"/>
        <end position="873"/>
    </location>
</feature>
<keyword evidence="5" id="KW-1185">Reference proteome</keyword>
<evidence type="ECO:0000313" key="4">
    <source>
        <dbReference type="EMBL" id="KAL1499290.1"/>
    </source>
</evidence>
<evidence type="ECO:0000259" key="3">
    <source>
        <dbReference type="Pfam" id="PF16313"/>
    </source>
</evidence>
<keyword evidence="2" id="KW-1133">Transmembrane helix</keyword>
<protein>
    <recommendedName>
        <fullName evidence="3">EcxA zinc-binding domain-containing protein</fullName>
    </recommendedName>
</protein>
<gene>
    <name evidence="4" type="ORF">AB1Y20_011499</name>
</gene>
<dbReference type="InterPro" id="IPR032534">
    <property type="entry name" value="EcxA_zinc-bd"/>
</dbReference>
<feature type="transmembrane region" description="Helical" evidence="2">
    <location>
        <begin position="44"/>
        <end position="66"/>
    </location>
</feature>
<dbReference type="PANTHER" id="PTHR38478">
    <property type="entry name" value="PEPTIDASE M1A AND M12B"/>
    <property type="match status" value="1"/>
</dbReference>
<sequence>MHSTTRPTGKEHTELVDASSLAAPPDIESGTRLSRRAAPRRSTLCLLSLAYALPVALLAALVRLLAADAPPRPAAAAAARDGASASPPAPPAPEAAWGDDPLAGLLLLNNASSRFFSAWWNQTQACLVLQLPSTALRAPFVVSALASRGSADGLLLHEPLTDTDYNVFHWELAPNGVDIDLVAPQLTLRPRRNGTIDESTLARAAWAGWLQTFKAKRVFTWQRASATARCAALSDAPERLTREAGDAPPQLADAANESCAEAYVRGEESYLIDVSDWMRSGVVHRLGEDSHAARLSSVRAFRSNIEVQLQLRRSEPPSAALFSEQPPSEHSAQLQLSLAELPPLDGAPHFTPRAADDRIGYWEVVYSQPGSAAAAGAPLSPRRDEREVRLLHRWRLHKAAPSAAASPPLRPITYHIDPSVPQRWRAAVRAGVENWNAAFEAAGFVGAVRALLPTDDEWPADYSAGDVRYSSITWAPSVSSTYAIGPHTVDPRTGEILDADIMFAHSWLLGGGAPRRAAAGPCGHARLRAHDDALLLAVLAAEDGVAGGGEVPSEVVEAAIVDVVMHEVGHTLGLRHNFRASTAYSYAQLSNRSFTRTRALASSVMDYIGAFVPSNRSMQGQYYSSSVGEYDKWAIQYGYTPVEGEVAGEQPAELAALAARGAASAALAFATDEDEPSADGTDPLVNLYDLGDDPLFFYEDRLALAQSLLAGVVNRTVLPAEPWTRLLPAVRVYLTVALRAGTYAAKYLGGYTVSKAHRGDPHAAAPVAAAAGAEQARALQLGLQIVAQPFWREVGALLRLAPRREGECDGLQQYCLGSAAADLRGAVLRVRKLVLVALVQEARTRGLQQQEWEAGGAPRGERGGAPPAESGGHAWLAAPHAEAAVGEEFVPPSLGGLLAAIHKVLGVPSLAELGRLRLFNPGVSDAVLLKDSMHHEMQRYWVGLLIDMSLEGVSELAALATQLLVDLQQEMATWDGRIADGLFRGQAHSTRLFQAHVSTLLRTLTAWQKGHEV</sequence>
<feature type="region of interest" description="Disordered" evidence="1">
    <location>
        <begin position="1"/>
        <end position="34"/>
    </location>
</feature>
<evidence type="ECO:0000256" key="2">
    <source>
        <dbReference type="SAM" id="Phobius"/>
    </source>
</evidence>
<feature type="region of interest" description="Disordered" evidence="1">
    <location>
        <begin position="848"/>
        <end position="873"/>
    </location>
</feature>
<name>A0AB34IGQ6_PRYPA</name>
<comment type="caution">
    <text evidence="4">The sequence shown here is derived from an EMBL/GenBank/DDBJ whole genome shotgun (WGS) entry which is preliminary data.</text>
</comment>
<dbReference type="Proteomes" id="UP001515480">
    <property type="component" value="Unassembled WGS sequence"/>
</dbReference>
<keyword evidence="2" id="KW-0812">Transmembrane</keyword>
<evidence type="ECO:0000256" key="1">
    <source>
        <dbReference type="SAM" id="MobiDB-lite"/>
    </source>
</evidence>